<comment type="caution">
    <text evidence="2">The sequence shown here is derived from an EMBL/GenBank/DDBJ whole genome shotgun (WGS) entry which is preliminary data.</text>
</comment>
<sequence length="134" mass="14812">MEEIRTCLPSTSCKACISMGYKALKLTNDTICCAKTIINLDVTFNGVVDNIHDCPTSPSSQMILAILIAAILTIILICVTFQVLKFLKLRNRNEQLESLTIRKSNRNGSISNCAFEIELNETTIAVTQVINKCN</sequence>
<reference evidence="2" key="1">
    <citation type="submission" date="2021-06" db="EMBL/GenBank/DDBJ databases">
        <authorList>
            <person name="Hodson N. C."/>
            <person name="Mongue J. A."/>
            <person name="Jaron S. K."/>
        </authorList>
    </citation>
    <scope>NUCLEOTIDE SEQUENCE</scope>
</reference>
<keyword evidence="1" id="KW-0812">Transmembrane</keyword>
<organism evidence="2 3">
    <name type="scientific">Allacma fusca</name>
    <dbReference type="NCBI Taxonomy" id="39272"/>
    <lineage>
        <taxon>Eukaryota</taxon>
        <taxon>Metazoa</taxon>
        <taxon>Ecdysozoa</taxon>
        <taxon>Arthropoda</taxon>
        <taxon>Hexapoda</taxon>
        <taxon>Collembola</taxon>
        <taxon>Symphypleona</taxon>
        <taxon>Sminthuridae</taxon>
        <taxon>Allacma</taxon>
    </lineage>
</organism>
<dbReference type="AlphaFoldDB" id="A0A8J2PQ39"/>
<accession>A0A8J2PQ39</accession>
<keyword evidence="1" id="KW-0472">Membrane</keyword>
<gene>
    <name evidence="2" type="ORF">AFUS01_LOCUS33453</name>
</gene>
<proteinExistence type="predicted"/>
<evidence type="ECO:0000313" key="2">
    <source>
        <dbReference type="EMBL" id="CAG7823226.1"/>
    </source>
</evidence>
<evidence type="ECO:0000256" key="1">
    <source>
        <dbReference type="SAM" id="Phobius"/>
    </source>
</evidence>
<dbReference type="Proteomes" id="UP000708208">
    <property type="component" value="Unassembled WGS sequence"/>
</dbReference>
<keyword evidence="1" id="KW-1133">Transmembrane helix</keyword>
<protein>
    <submittedName>
        <fullName evidence="2">Uncharacterized protein</fullName>
    </submittedName>
</protein>
<evidence type="ECO:0000313" key="3">
    <source>
        <dbReference type="Proteomes" id="UP000708208"/>
    </source>
</evidence>
<name>A0A8J2PQ39_9HEXA</name>
<keyword evidence="3" id="KW-1185">Reference proteome</keyword>
<dbReference type="EMBL" id="CAJVCH010528822">
    <property type="protein sequence ID" value="CAG7823226.1"/>
    <property type="molecule type" value="Genomic_DNA"/>
</dbReference>
<feature type="transmembrane region" description="Helical" evidence="1">
    <location>
        <begin position="62"/>
        <end position="84"/>
    </location>
</feature>